<evidence type="ECO:0000256" key="3">
    <source>
        <dbReference type="ARBA" id="ARBA00022692"/>
    </source>
</evidence>
<keyword evidence="9" id="KW-1185">Reference proteome</keyword>
<reference evidence="8" key="1">
    <citation type="submission" date="2021-04" db="EMBL/GenBank/DDBJ databases">
        <title>Genome based classification of Actinospica acidithermotolerans sp. nov., an actinobacterium isolated from an Indonesian hot spring.</title>
        <authorList>
            <person name="Kusuma A.B."/>
            <person name="Putra K.E."/>
            <person name="Nafisah S."/>
            <person name="Loh J."/>
            <person name="Nouioui I."/>
            <person name="Goodfellow M."/>
        </authorList>
    </citation>
    <scope>NUCLEOTIDE SEQUENCE</scope>
    <source>
        <strain evidence="8">CSCA 57</strain>
    </source>
</reference>
<feature type="transmembrane region" description="Helical" evidence="7">
    <location>
        <begin position="152"/>
        <end position="174"/>
    </location>
</feature>
<dbReference type="Pfam" id="PF03706">
    <property type="entry name" value="LPG_synthase_TM"/>
    <property type="match status" value="1"/>
</dbReference>
<comment type="caution">
    <text evidence="8">The sequence shown here is derived from an EMBL/GenBank/DDBJ whole genome shotgun (WGS) entry which is preliminary data.</text>
</comment>
<accession>A0A941ISX2</accession>
<evidence type="ECO:0000256" key="2">
    <source>
        <dbReference type="ARBA" id="ARBA00022475"/>
    </source>
</evidence>
<dbReference type="EMBL" id="JAGSOG010000037">
    <property type="protein sequence ID" value="MBR7833711.1"/>
    <property type="molecule type" value="Genomic_DNA"/>
</dbReference>
<dbReference type="InterPro" id="IPR022791">
    <property type="entry name" value="L-PG_synthase/AglD"/>
</dbReference>
<keyword evidence="4 7" id="KW-1133">Transmembrane helix</keyword>
<name>A0A941ISX2_9ACTN</name>
<evidence type="ECO:0000256" key="6">
    <source>
        <dbReference type="SAM" id="MobiDB-lite"/>
    </source>
</evidence>
<dbReference type="AlphaFoldDB" id="A0A941ISX2"/>
<comment type="subcellular location">
    <subcellularLocation>
        <location evidence="1">Cell membrane</location>
        <topology evidence="1">Multi-pass membrane protein</topology>
    </subcellularLocation>
</comment>
<keyword evidence="3 7" id="KW-0812">Transmembrane</keyword>
<feature type="transmembrane region" description="Helical" evidence="7">
    <location>
        <begin position="262"/>
        <end position="282"/>
    </location>
</feature>
<protein>
    <submittedName>
        <fullName evidence="8">Flippase-like domain-containing protein</fullName>
    </submittedName>
</protein>
<evidence type="ECO:0000256" key="1">
    <source>
        <dbReference type="ARBA" id="ARBA00004651"/>
    </source>
</evidence>
<feature type="transmembrane region" description="Helical" evidence="7">
    <location>
        <begin position="186"/>
        <end position="204"/>
    </location>
</feature>
<evidence type="ECO:0000256" key="7">
    <source>
        <dbReference type="SAM" id="Phobius"/>
    </source>
</evidence>
<keyword evidence="2" id="KW-1003">Cell membrane</keyword>
<evidence type="ECO:0000256" key="5">
    <source>
        <dbReference type="ARBA" id="ARBA00023136"/>
    </source>
</evidence>
<dbReference type="GO" id="GO:0005886">
    <property type="term" value="C:plasma membrane"/>
    <property type="evidence" value="ECO:0007669"/>
    <property type="project" value="UniProtKB-SubCell"/>
</dbReference>
<feature type="transmembrane region" description="Helical" evidence="7">
    <location>
        <begin position="224"/>
        <end position="242"/>
    </location>
</feature>
<feature type="compositionally biased region" description="Low complexity" evidence="6">
    <location>
        <begin position="9"/>
        <end position="26"/>
    </location>
</feature>
<dbReference type="RefSeq" id="WP_212528228.1">
    <property type="nucleotide sequence ID" value="NZ_JAGSOG010000037.1"/>
</dbReference>
<evidence type="ECO:0000313" key="9">
    <source>
        <dbReference type="Proteomes" id="UP000675781"/>
    </source>
</evidence>
<organism evidence="8 9">
    <name type="scientific">Actinospica durhamensis</name>
    <dbReference type="NCBI Taxonomy" id="1508375"/>
    <lineage>
        <taxon>Bacteria</taxon>
        <taxon>Bacillati</taxon>
        <taxon>Actinomycetota</taxon>
        <taxon>Actinomycetes</taxon>
        <taxon>Catenulisporales</taxon>
        <taxon>Actinospicaceae</taxon>
        <taxon>Actinospica</taxon>
    </lineage>
</organism>
<feature type="region of interest" description="Disordered" evidence="6">
    <location>
        <begin position="1"/>
        <end position="27"/>
    </location>
</feature>
<keyword evidence="5 7" id="KW-0472">Membrane</keyword>
<sequence>MPEPRTTEAPVSAPATPDDASPDAPTQGGRGLLGRVMHALESRSFKIGFVVLMVALGVLTVVREWSGFKTGLDSIGIMAGFEALLCVLVGLALNLQVWRGLLAAAGSRLSVRAGSRVFFIGQLGKYLPGSVWPVLTQMELGRAYKVPRERSASIAIVTMTIGLASGLLATLVGIPFMDSGKTGTYWWAFLFIPVLLVVLHPRVLNPILERGLRLIGRPAPEQPLTLRATASAIGVNMLAWVANGVQIWVMAVRLGAHGGHTLLASIGVYAFAWCVGFLIVIAPAGAGVREPILVATLQPMVHSYTAALAITLVSRLVTILGDLIGAALAGAFGLRTATAAAVGAAAEDPVAAGE</sequence>
<dbReference type="Proteomes" id="UP000675781">
    <property type="component" value="Unassembled WGS sequence"/>
</dbReference>
<proteinExistence type="predicted"/>
<gene>
    <name evidence="8" type="ORF">KDL01_10575</name>
</gene>
<evidence type="ECO:0000313" key="8">
    <source>
        <dbReference type="EMBL" id="MBR7833711.1"/>
    </source>
</evidence>
<feature type="transmembrane region" description="Helical" evidence="7">
    <location>
        <begin position="74"/>
        <end position="93"/>
    </location>
</feature>
<evidence type="ECO:0000256" key="4">
    <source>
        <dbReference type="ARBA" id="ARBA00022989"/>
    </source>
</evidence>
<feature type="transmembrane region" description="Helical" evidence="7">
    <location>
        <begin position="45"/>
        <end position="62"/>
    </location>
</feature>